<evidence type="ECO:0000313" key="4">
    <source>
        <dbReference type="Proteomes" id="UP000035368"/>
    </source>
</evidence>
<evidence type="ECO:0000259" key="2">
    <source>
        <dbReference type="Pfam" id="PF23771"/>
    </source>
</evidence>
<evidence type="ECO:0000259" key="1">
    <source>
        <dbReference type="Pfam" id="PF10979"/>
    </source>
</evidence>
<sequence>MFKVKERIRKLLAQAADQEGTPEGEVFYRKAFELMARYGLEQSDVPSDPHSKRTTSAEYHFDGSYTDLQARLLLTIANALHCVGVQDVVHRSTRVSAVKVFGLTSHLERVDMLYSILNLNMIAGAYGIVGRKGIRRARRSYMLGFCLAVGQRLADAERKVASEHQPRTLALIDDRTKAKEALDAYLSEQGMRVFTRKSRSELDPAAYGAGAAAGARSDIGQARVSSRRAIAG</sequence>
<dbReference type="Pfam" id="PF23771">
    <property type="entry name" value="DUF7168"/>
    <property type="match status" value="1"/>
</dbReference>
<evidence type="ECO:0000313" key="3">
    <source>
        <dbReference type="EMBL" id="AKK02305.1"/>
    </source>
</evidence>
<dbReference type="STRING" id="1050174.CEPID_02120"/>
<feature type="domain" description="DUF2786" evidence="1">
    <location>
        <begin position="3"/>
        <end position="42"/>
    </location>
</feature>
<keyword evidence="4" id="KW-1185">Reference proteome</keyword>
<feature type="domain" description="DUF7168" evidence="2">
    <location>
        <begin position="69"/>
        <end position="165"/>
    </location>
</feature>
<gene>
    <name evidence="3" type="ORF">CEPID_02120</name>
</gene>
<dbReference type="AlphaFoldDB" id="A0A0G3GP25"/>
<proteinExistence type="predicted"/>
<protein>
    <submittedName>
        <fullName evidence="3">Putative DUF2786 family protein</fullName>
    </submittedName>
</protein>
<dbReference type="InterPro" id="IPR024498">
    <property type="entry name" value="DUF2786"/>
</dbReference>
<name>A0A0G3GP25_9CORY</name>
<dbReference type="InterPro" id="IPR055592">
    <property type="entry name" value="DUF7168"/>
</dbReference>
<organism evidence="3 4">
    <name type="scientific">Corynebacterium epidermidicanis</name>
    <dbReference type="NCBI Taxonomy" id="1050174"/>
    <lineage>
        <taxon>Bacteria</taxon>
        <taxon>Bacillati</taxon>
        <taxon>Actinomycetota</taxon>
        <taxon>Actinomycetes</taxon>
        <taxon>Mycobacteriales</taxon>
        <taxon>Corynebacteriaceae</taxon>
        <taxon>Corynebacterium</taxon>
    </lineage>
</organism>
<dbReference type="OrthoDB" id="5145833at2"/>
<reference evidence="3 4" key="1">
    <citation type="submission" date="2015-05" db="EMBL/GenBank/DDBJ databases">
        <title>Complete genome sequence of Corynebacterium epidermidicanis DSM 45586, isolated from the skin of a dog suffering from pruritus.</title>
        <authorList>
            <person name="Ruckert C."/>
            <person name="Albersmeier A."/>
            <person name="Winkler A."/>
            <person name="Tauch A."/>
        </authorList>
    </citation>
    <scope>NUCLEOTIDE SEQUENCE [LARGE SCALE GENOMIC DNA]</scope>
    <source>
        <strain evidence="3 4">DSM 45586</strain>
    </source>
</reference>
<dbReference type="PATRIC" id="fig|1050174.4.peg.428"/>
<dbReference type="Pfam" id="PF10979">
    <property type="entry name" value="DUF2786"/>
    <property type="match status" value="1"/>
</dbReference>
<dbReference type="RefSeq" id="WP_047239549.1">
    <property type="nucleotide sequence ID" value="NZ_CP011541.1"/>
</dbReference>
<dbReference type="Proteomes" id="UP000035368">
    <property type="component" value="Chromosome"/>
</dbReference>
<accession>A0A0G3GP25</accession>
<dbReference type="KEGG" id="cei:CEPID_02120"/>
<dbReference type="EMBL" id="CP011541">
    <property type="protein sequence ID" value="AKK02305.1"/>
    <property type="molecule type" value="Genomic_DNA"/>
</dbReference>